<sequence length="66" mass="7765">MSEYGAVARRPHHHSYQYKPLSINITVLLMFWVSSLFAALKPCSHAQIPQEMQKAERRKLNNDRLR</sequence>
<gene>
    <name evidence="2" type="ORF">CEV32_0532</name>
</gene>
<evidence type="ECO:0000313" key="2">
    <source>
        <dbReference type="EMBL" id="OYR14527.1"/>
    </source>
</evidence>
<reference evidence="2 3" key="1">
    <citation type="submission" date="2017-07" db="EMBL/GenBank/DDBJ databases">
        <title>Phylogenetic study on the rhizospheric bacterium Ochrobactrum sp. A44.</title>
        <authorList>
            <person name="Krzyzanowska D.M."/>
            <person name="Ossowicki A."/>
            <person name="Rajewska M."/>
            <person name="Maciag T."/>
            <person name="Kaczynski Z."/>
            <person name="Czerwicka M."/>
            <person name="Jafra S."/>
        </authorList>
    </citation>
    <scope>NUCLEOTIDE SEQUENCE [LARGE SCALE GENOMIC DNA]</scope>
    <source>
        <strain evidence="2 3">PR17</strain>
    </source>
</reference>
<comment type="caution">
    <text evidence="2">The sequence shown here is derived from an EMBL/GenBank/DDBJ whole genome shotgun (WGS) entry which is preliminary data.</text>
</comment>
<keyword evidence="3" id="KW-1185">Reference proteome</keyword>
<keyword evidence="1" id="KW-0812">Transmembrane</keyword>
<protein>
    <submittedName>
        <fullName evidence="2">Uncharacterized protein</fullName>
    </submittedName>
</protein>
<evidence type="ECO:0000256" key="1">
    <source>
        <dbReference type="SAM" id="Phobius"/>
    </source>
</evidence>
<evidence type="ECO:0000313" key="3">
    <source>
        <dbReference type="Proteomes" id="UP000216345"/>
    </source>
</evidence>
<accession>A0A256FI46</accession>
<keyword evidence="1" id="KW-1133">Transmembrane helix</keyword>
<dbReference type="Proteomes" id="UP000216345">
    <property type="component" value="Unassembled WGS sequence"/>
</dbReference>
<organism evidence="2 3">
    <name type="scientific">Brucella rhizosphaerae</name>
    <dbReference type="NCBI Taxonomy" id="571254"/>
    <lineage>
        <taxon>Bacteria</taxon>
        <taxon>Pseudomonadati</taxon>
        <taxon>Pseudomonadota</taxon>
        <taxon>Alphaproteobacteria</taxon>
        <taxon>Hyphomicrobiales</taxon>
        <taxon>Brucellaceae</taxon>
        <taxon>Brucella/Ochrobactrum group</taxon>
        <taxon>Brucella</taxon>
    </lineage>
</organism>
<keyword evidence="1" id="KW-0472">Membrane</keyword>
<proteinExistence type="predicted"/>
<dbReference type="AlphaFoldDB" id="A0A256FI46"/>
<feature type="transmembrane region" description="Helical" evidence="1">
    <location>
        <begin position="21"/>
        <end position="40"/>
    </location>
</feature>
<dbReference type="EMBL" id="NNRK01000026">
    <property type="protein sequence ID" value="OYR14527.1"/>
    <property type="molecule type" value="Genomic_DNA"/>
</dbReference>
<name>A0A256FI46_9HYPH</name>